<accession>I3R984</accession>
<keyword evidence="1" id="KW-0472">Membrane</keyword>
<evidence type="ECO:0000313" key="6">
    <source>
        <dbReference type="Proteomes" id="UP000006469"/>
    </source>
</evidence>
<evidence type="ECO:0000313" key="3">
    <source>
        <dbReference type="EMBL" id="AHZ23965.1"/>
    </source>
</evidence>
<feature type="transmembrane region" description="Helical" evidence="1">
    <location>
        <begin position="141"/>
        <end position="164"/>
    </location>
</feature>
<sequence>MVEALVKGETHLSKRDKRALMKLDLSSFDAVFREGHDKDYFERKIDSLYALFAIGHVVYGATYGRLYMPTEDFKAKAQNQGLPFHGEIDAAIHETYEMVPGWKRGLLFLFSPIYAALILGIITAPFQWLAKIAVPGIIPQLQLAAAVGLMFLYGFAWALAYFLLIENRVMYDRDECMAEEILKTAENEGYQSVLITCGGNHRPGIADYLREEGWQVEERTTDSPIGKVLLWKDRVIERLPSPRKKLNQAASKLRGRF</sequence>
<reference evidence="3 8" key="4">
    <citation type="submission" date="2014-04" db="EMBL/GenBank/DDBJ databases">
        <title>Transcriptional profiles of Haloferax mediterranei on the basis of nitrogen availability.</title>
        <authorList>
            <person name="Bautista V."/>
        </authorList>
    </citation>
    <scope>NUCLEOTIDE SEQUENCE [LARGE SCALE GENOMIC DNA]</scope>
    <source>
        <strain evidence="3">ATCC 33500</strain>
        <strain evidence="8">ATCC 33500 / DSM 1411 / JCM 8866 / NBRC 14739 / NCIMB 2177 / R-4</strain>
        <plasmid evidence="3">HMPLAS3</plasmid>
        <plasmid evidence="8">Plasmid HMPLAS3</plasmid>
    </source>
</reference>
<reference evidence="5 9" key="6">
    <citation type="submission" date="2019-04" db="EMBL/GenBank/DDBJ databases">
        <title>Methylomes of two halophilic Archaea, Haloarcula marismortui and Haloferax mediterranei.</title>
        <authorList>
            <person name="DasSarma S."/>
            <person name="DasSarma P."/>
            <person name="DasSarma S."/>
            <person name="Fomenkov A."/>
            <person name="Vincze T."/>
            <person name="Anton B.P."/>
            <person name="Roberts R.J."/>
        </authorList>
    </citation>
    <scope>NUCLEOTIDE SEQUENCE [LARGE SCALE GENOMIC DNA]</scope>
    <source>
        <strain evidence="5">ATCC 33500</strain>
        <strain evidence="9">ATCC 33500 / DSM 1411 / JCM 8866 / NBRC 14739 / NCIMB 2177 / R-4</strain>
        <plasmid evidence="5 9">pHME132</plasmid>
    </source>
</reference>
<keyword evidence="1" id="KW-0812">Transmembrane</keyword>
<reference evidence="2 6" key="2">
    <citation type="journal article" date="2012" name="J. Bacteriol.">
        <title>Complete genome sequence of the metabolically versatile halophilic archaeon Haloferax mediterranei, a poly(3-hydroxybutyrate-co-3-hydroxyvalerate) producer.</title>
        <authorList>
            <person name="Han J."/>
            <person name="Zhang F."/>
            <person name="Hou J."/>
            <person name="Liu X."/>
            <person name="Li M."/>
            <person name="Liu H."/>
            <person name="Cai L."/>
            <person name="Zhang B."/>
            <person name="Chen Y."/>
            <person name="Zhou J."/>
            <person name="Hu S."/>
            <person name="Xiang H."/>
        </authorList>
    </citation>
    <scope>NUCLEOTIDE SEQUENCE [LARGE SCALE GENOMIC DNA]</scope>
    <source>
        <strain evidence="6">ATCC 33500 / DSM 1411 / JCM 8866 / NBRC 14739 / NCIMB 2177 / R-4</strain>
        <strain evidence="2">CGMCC 1.2087</strain>
        <plasmid evidence="6">pHM100</plasmid>
    </source>
</reference>
<keyword evidence="7" id="KW-1185">Reference proteome</keyword>
<dbReference type="Proteomes" id="UP000299011">
    <property type="component" value="Plasmid pHME132"/>
</dbReference>
<feature type="transmembrane region" description="Helical" evidence="1">
    <location>
        <begin position="48"/>
        <end position="68"/>
    </location>
</feature>
<evidence type="ECO:0000256" key="1">
    <source>
        <dbReference type="SAM" id="Phobius"/>
    </source>
</evidence>
<reference evidence="2" key="5">
    <citation type="submission" date="2014-05" db="EMBL/GenBank/DDBJ databases">
        <authorList>
            <person name="Wang L."/>
            <person name="Yang H."/>
            <person name="Xiang H."/>
        </authorList>
    </citation>
    <scope>NUCLEOTIDE SEQUENCE</scope>
    <source>
        <strain evidence="2">CGMCC 1.2087</strain>
        <plasmid evidence="2">pHM100</plasmid>
    </source>
</reference>
<evidence type="ECO:0000313" key="7">
    <source>
        <dbReference type="Proteomes" id="UP000011603"/>
    </source>
</evidence>
<geneLocation type="plasmid" evidence="2 6">
    <name>pHM100</name>
</geneLocation>
<name>I3R984_HALMT</name>
<evidence type="ECO:0000313" key="8">
    <source>
        <dbReference type="Proteomes" id="UP000027075"/>
    </source>
</evidence>
<proteinExistence type="predicted"/>
<reference evidence="2" key="1">
    <citation type="journal article" date="2012" name="Appl. Environ. Microbiol.">
        <title>Identification of the haloarchaeal phasin (PhaP) that functions in polyhydroxyalkanoate accumulation and granule formation in Haloferax mediterranei.</title>
        <authorList>
            <person name="Cai S."/>
            <person name="Cai L."/>
            <person name="Liu H."/>
            <person name="Liu X."/>
            <person name="Han J."/>
            <person name="Zhou J."/>
            <person name="Xiang H."/>
        </authorList>
    </citation>
    <scope>NUCLEOTIDE SEQUENCE</scope>
    <source>
        <strain evidence="2">CGMCC 1.2087</strain>
    </source>
</reference>
<evidence type="ECO:0000313" key="2">
    <source>
        <dbReference type="EMBL" id="AFK20794.1"/>
    </source>
</evidence>
<keyword evidence="2" id="KW-0614">Plasmid</keyword>
<gene>
    <name evidence="2" type="ordered locus">HFX_4103</name>
    <name evidence="3" type="ORF">BM92_19295</name>
    <name evidence="4" type="ORF">C439_16488</name>
    <name evidence="5" type="ORF">E6P09_19365</name>
</gene>
<dbReference type="KEGG" id="hme:HFX_4103"/>
<dbReference type="Proteomes" id="UP000006469">
    <property type="component" value="Plasmid pHM100"/>
</dbReference>
<geneLocation type="plasmid" evidence="5 9">
    <name>pHME132</name>
</geneLocation>
<evidence type="ECO:0000313" key="4">
    <source>
        <dbReference type="EMBL" id="ELZ97534.1"/>
    </source>
</evidence>
<dbReference type="GeneID" id="40158624"/>
<evidence type="ECO:0000313" key="5">
    <source>
        <dbReference type="EMBL" id="QCQ77467.1"/>
    </source>
</evidence>
<dbReference type="OrthoDB" id="302693at2157"/>
<dbReference type="Proteomes" id="UP000027075">
    <property type="component" value="Plasmid HMPLAS3"/>
</dbReference>
<keyword evidence="1" id="KW-1133">Transmembrane helix</keyword>
<protein>
    <submittedName>
        <fullName evidence="2">Uncharacterized protein</fullName>
    </submittedName>
</protein>
<geneLocation type="plasmid" evidence="3 8">
    <name>HMPLAS3</name>
</geneLocation>
<dbReference type="AlphaFoldDB" id="I3R984"/>
<reference evidence="4 7" key="3">
    <citation type="journal article" date="2014" name="PLoS Genet.">
        <title>Phylogenetically driven sequencing of extremely halophilic archaea reveals strategies for static and dynamic osmo-response.</title>
        <authorList>
            <person name="Becker E.A."/>
            <person name="Seitzer P.M."/>
            <person name="Tritt A."/>
            <person name="Larsen D."/>
            <person name="Krusor M."/>
            <person name="Yao A.I."/>
            <person name="Wu D."/>
            <person name="Madern D."/>
            <person name="Eisen J.A."/>
            <person name="Darling A.E."/>
            <person name="Facciotti M.T."/>
        </authorList>
    </citation>
    <scope>NUCLEOTIDE SEQUENCE [LARGE SCALE GENOMIC DNA]</scope>
    <source>
        <strain evidence="4">ATCC 33500</strain>
        <strain evidence="7">ATCC 33500 / DSM 1411 / JCM 8866 / NBRC 14739 / NCIMB 2177 / R-4</strain>
    </source>
</reference>
<dbReference type="EMBL" id="CP039142">
    <property type="protein sequence ID" value="QCQ77467.1"/>
    <property type="molecule type" value="Genomic_DNA"/>
</dbReference>
<dbReference type="Proteomes" id="UP000011603">
    <property type="component" value="Unassembled WGS sequence"/>
</dbReference>
<dbReference type="HOGENOM" id="CLU_1080118_0_0_2"/>
<organism evidence="2 6">
    <name type="scientific">Haloferax mediterranei (strain ATCC 33500 / DSM 1411 / JCM 8866 / NBRC 14739 / NCIMB 2177 / R-4)</name>
    <name type="common">Halobacterium mediterranei</name>
    <dbReference type="NCBI Taxonomy" id="523841"/>
    <lineage>
        <taxon>Archaea</taxon>
        <taxon>Methanobacteriati</taxon>
        <taxon>Methanobacteriota</taxon>
        <taxon>Stenosarchaea group</taxon>
        <taxon>Halobacteria</taxon>
        <taxon>Halobacteriales</taxon>
        <taxon>Haloferacaceae</taxon>
        <taxon>Haloferax</taxon>
    </lineage>
</organism>
<dbReference type="RefSeq" id="WP_004060449.1">
    <property type="nucleotide sequence ID" value="NC_017942.1"/>
</dbReference>
<dbReference type="EMBL" id="CP001869">
    <property type="protein sequence ID" value="AFK20794.1"/>
    <property type="molecule type" value="Genomic_DNA"/>
</dbReference>
<dbReference type="EMBL" id="AOLO01000014">
    <property type="protein sequence ID" value="ELZ97534.1"/>
    <property type="molecule type" value="Genomic_DNA"/>
</dbReference>
<dbReference type="EMBL" id="CP007552">
    <property type="protein sequence ID" value="AHZ23965.1"/>
    <property type="molecule type" value="Genomic_DNA"/>
</dbReference>
<evidence type="ECO:0000313" key="9">
    <source>
        <dbReference type="Proteomes" id="UP000299011"/>
    </source>
</evidence>
<feature type="transmembrane region" description="Helical" evidence="1">
    <location>
        <begin position="106"/>
        <end position="129"/>
    </location>
</feature>